<dbReference type="AlphaFoldDB" id="A0A2A4HHY5"/>
<dbReference type="GO" id="GO:0008483">
    <property type="term" value="F:transaminase activity"/>
    <property type="evidence" value="ECO:0007669"/>
    <property type="project" value="UniProtKB-KW"/>
</dbReference>
<name>A0A2A4HHY5_9GAMM</name>
<keyword evidence="2" id="KW-0032">Aminotransferase</keyword>
<dbReference type="OrthoDB" id="8912228at2"/>
<evidence type="ECO:0000256" key="1">
    <source>
        <dbReference type="ARBA" id="ARBA00009320"/>
    </source>
</evidence>
<keyword evidence="3" id="KW-1185">Reference proteome</keyword>
<organism evidence="2 3">
    <name type="scientific">Vreelandella nigrificans</name>
    <dbReference type="NCBI Taxonomy" id="2042704"/>
    <lineage>
        <taxon>Bacteria</taxon>
        <taxon>Pseudomonadati</taxon>
        <taxon>Pseudomonadota</taxon>
        <taxon>Gammaproteobacteria</taxon>
        <taxon>Oceanospirillales</taxon>
        <taxon>Halomonadaceae</taxon>
        <taxon>Vreelandella</taxon>
    </lineage>
</organism>
<dbReference type="InterPro" id="IPR043131">
    <property type="entry name" value="BCAT-like_N"/>
</dbReference>
<dbReference type="Gene3D" id="3.30.470.10">
    <property type="match status" value="1"/>
</dbReference>
<dbReference type="Gene3D" id="3.20.10.10">
    <property type="entry name" value="D-amino Acid Aminotransferase, subunit A, domain 2"/>
    <property type="match status" value="1"/>
</dbReference>
<dbReference type="SUPFAM" id="SSF56752">
    <property type="entry name" value="D-aminoacid aminotransferase-like PLP-dependent enzymes"/>
    <property type="match status" value="1"/>
</dbReference>
<dbReference type="InterPro" id="IPR036038">
    <property type="entry name" value="Aminotransferase-like"/>
</dbReference>
<evidence type="ECO:0000313" key="2">
    <source>
        <dbReference type="EMBL" id="PCF94406.1"/>
    </source>
</evidence>
<dbReference type="InterPro" id="IPR001544">
    <property type="entry name" value="Aminotrans_IV"/>
</dbReference>
<proteinExistence type="inferred from homology"/>
<comment type="caution">
    <text evidence="2">The sequence shown here is derived from an EMBL/GenBank/DDBJ whole genome shotgun (WGS) entry which is preliminary data.</text>
</comment>
<dbReference type="EMBL" id="NWUX01000019">
    <property type="protein sequence ID" value="PCF94406.1"/>
    <property type="molecule type" value="Genomic_DNA"/>
</dbReference>
<dbReference type="InterPro" id="IPR043132">
    <property type="entry name" value="BCAT-like_C"/>
</dbReference>
<sequence length="271" mass="29642">MSTNVSNVQARINGQPASLSELTPLAFAGFAHFTAMQVRDGKVKGLDLHLDRLRNASMDFFGKALPDEKLLSYIRTSIDEGPKNQSLTVIVFSRNGEFSAASMNGELAVLVRTGAPSHGPMGPLRLGTVVHERPLATIKHVGESGKTFYLHQAVRQGFDDAAFIDSHGNLSEATIWNLVFWDGEAVIWPQAEILQGTMMSIVQRQLDRLGIPQRHEAITIERLRELSGAAVMNSWTPGISVTAIGSTDFAEATPFINLLHKAYQAEPANFF</sequence>
<dbReference type="Pfam" id="PF01063">
    <property type="entry name" value="Aminotran_4"/>
    <property type="match status" value="1"/>
</dbReference>
<dbReference type="PANTHER" id="PTHR42743:SF13">
    <property type="entry name" value="P-LOOP CONTAINING NUCLEOSIDE TRIPHOSPHATE HYDROLASE PROTEIN"/>
    <property type="match status" value="1"/>
</dbReference>
<keyword evidence="2" id="KW-0808">Transferase</keyword>
<comment type="similarity">
    <text evidence="1">Belongs to the class-IV pyridoxal-phosphate-dependent aminotransferase family.</text>
</comment>
<evidence type="ECO:0000313" key="3">
    <source>
        <dbReference type="Proteomes" id="UP000218677"/>
    </source>
</evidence>
<dbReference type="Proteomes" id="UP000218677">
    <property type="component" value="Unassembled WGS sequence"/>
</dbReference>
<dbReference type="InterPro" id="IPR050571">
    <property type="entry name" value="Class-IV_PLP-Dep_Aminotrnsfr"/>
</dbReference>
<gene>
    <name evidence="2" type="ORF">CPA45_16990</name>
</gene>
<dbReference type="RefSeq" id="WP_096653557.1">
    <property type="nucleotide sequence ID" value="NZ_NWUX01000019.1"/>
</dbReference>
<reference evidence="3" key="1">
    <citation type="submission" date="2017-09" db="EMBL/GenBank/DDBJ databases">
        <authorList>
            <person name="Cho G.-S."/>
            <person name="Oguntoyinbo F.A."/>
            <person name="Cnockaert M."/>
            <person name="Kabisch J."/>
            <person name="Neve H."/>
            <person name="Bockelmann W."/>
            <person name="Wenning M."/>
            <person name="Franz C.M."/>
            <person name="Vandamme P."/>
        </authorList>
    </citation>
    <scope>NUCLEOTIDE SEQUENCE [LARGE SCALE GENOMIC DNA]</scope>
    <source>
        <strain evidence="3">MBT G8648</strain>
    </source>
</reference>
<protein>
    <submittedName>
        <fullName evidence="2">Aminotransferase class IV</fullName>
    </submittedName>
</protein>
<accession>A0A2A4HHY5</accession>
<dbReference type="NCBIfam" id="NF006734">
    <property type="entry name" value="PRK09266.1"/>
    <property type="match status" value="1"/>
</dbReference>
<dbReference type="PANTHER" id="PTHR42743">
    <property type="entry name" value="AMINO-ACID AMINOTRANSFERASE"/>
    <property type="match status" value="1"/>
</dbReference>
<dbReference type="GO" id="GO:0046394">
    <property type="term" value="P:carboxylic acid biosynthetic process"/>
    <property type="evidence" value="ECO:0007669"/>
    <property type="project" value="UniProtKB-ARBA"/>
</dbReference>